<evidence type="ECO:0000313" key="5">
    <source>
        <dbReference type="Proteomes" id="UP000284514"/>
    </source>
</evidence>
<evidence type="ECO:0000256" key="1">
    <source>
        <dbReference type="ARBA" id="ARBA00022603"/>
    </source>
</evidence>
<dbReference type="PANTHER" id="PTHR33841:SF5">
    <property type="entry name" value="DNA METHYLASE (MODIFICATION METHYLASE) (METHYLTRANSFERASE)-RELATED"/>
    <property type="match status" value="1"/>
</dbReference>
<dbReference type="InterPro" id="IPR050953">
    <property type="entry name" value="N4_N6_ade-DNA_methylase"/>
</dbReference>
<keyword evidence="2 4" id="KW-0808">Transferase</keyword>
<dbReference type="InterPro" id="IPR002052">
    <property type="entry name" value="DNA_methylase_N6_adenine_CS"/>
</dbReference>
<dbReference type="PANTHER" id="PTHR33841">
    <property type="entry name" value="DNA METHYLTRANSFERASE YEEA-RELATED"/>
    <property type="match status" value="1"/>
</dbReference>
<dbReference type="GO" id="GO:0003676">
    <property type="term" value="F:nucleic acid binding"/>
    <property type="evidence" value="ECO:0007669"/>
    <property type="project" value="InterPro"/>
</dbReference>
<dbReference type="CDD" id="cd02440">
    <property type="entry name" value="AdoMet_MTases"/>
    <property type="match status" value="1"/>
</dbReference>
<name>A0A414BBM2_BACUN</name>
<dbReference type="PROSITE" id="PS00092">
    <property type="entry name" value="N6_MTASE"/>
    <property type="match status" value="1"/>
</dbReference>
<dbReference type="InterPro" id="IPR029063">
    <property type="entry name" value="SAM-dependent_MTases_sf"/>
</dbReference>
<dbReference type="GO" id="GO:0009007">
    <property type="term" value="F:site-specific DNA-methyltransferase (adenine-specific) activity"/>
    <property type="evidence" value="ECO:0007669"/>
    <property type="project" value="UniProtKB-EC"/>
</dbReference>
<dbReference type="GO" id="GO:0032259">
    <property type="term" value="P:methylation"/>
    <property type="evidence" value="ECO:0007669"/>
    <property type="project" value="UniProtKB-KW"/>
</dbReference>
<dbReference type="AlphaFoldDB" id="A0A414BBM2"/>
<protein>
    <submittedName>
        <fullName evidence="4">SAM-dependent methyltransferase</fullName>
    </submittedName>
</protein>
<accession>A0A414BBM2</accession>
<keyword evidence="3" id="KW-0949">S-adenosyl-L-methionine</keyword>
<dbReference type="Gene3D" id="3.40.50.150">
    <property type="entry name" value="Vaccinia Virus protein VP39"/>
    <property type="match status" value="1"/>
</dbReference>
<comment type="caution">
    <text evidence="4">The sequence shown here is derived from an EMBL/GenBank/DDBJ whole genome shotgun (WGS) entry which is preliminary data.</text>
</comment>
<dbReference type="RefSeq" id="WP_117991565.1">
    <property type="nucleotide sequence ID" value="NZ_JBCHES010000027.1"/>
</dbReference>
<evidence type="ECO:0000256" key="2">
    <source>
        <dbReference type="ARBA" id="ARBA00022679"/>
    </source>
</evidence>
<evidence type="ECO:0000256" key="3">
    <source>
        <dbReference type="ARBA" id="ARBA00022691"/>
    </source>
</evidence>
<keyword evidence="1 4" id="KW-0489">Methyltransferase</keyword>
<organism evidence="4 5">
    <name type="scientific">Bacteroides uniformis</name>
    <dbReference type="NCBI Taxonomy" id="820"/>
    <lineage>
        <taxon>Bacteria</taxon>
        <taxon>Pseudomonadati</taxon>
        <taxon>Bacteroidota</taxon>
        <taxon>Bacteroidia</taxon>
        <taxon>Bacteroidales</taxon>
        <taxon>Bacteroidaceae</taxon>
        <taxon>Bacteroides</taxon>
    </lineage>
</organism>
<reference evidence="4 5" key="1">
    <citation type="submission" date="2018-08" db="EMBL/GenBank/DDBJ databases">
        <title>A genome reference for cultivated species of the human gut microbiota.</title>
        <authorList>
            <person name="Zou Y."/>
            <person name="Xue W."/>
            <person name="Luo G."/>
        </authorList>
    </citation>
    <scope>NUCLEOTIDE SEQUENCE [LARGE SCALE GENOMIC DNA]</scope>
    <source>
        <strain evidence="4 5">AM34-25</strain>
    </source>
</reference>
<dbReference type="EMBL" id="QSIF01000041">
    <property type="protein sequence ID" value="RHC71535.1"/>
    <property type="molecule type" value="Genomic_DNA"/>
</dbReference>
<gene>
    <name evidence="4" type="ORF">DW831_17830</name>
</gene>
<sequence length="572" mass="64610">MQKTKETAQMENPATAAFAGRLPEMRGEFGDWQTGYDFACAVCRKLKDMGAAPEVILEPTCGLGNFIRAGLAIFDTITDVYGIEIYKPYLDELRRSLVVKENQRIHLYHEDIFAFDFSEIKKQLEGKNVLILGNPPWVTNSELGKNGSTNLPQKYNYRGTKGIEAITGKGNFDIAESICNLLIENFASNEGTRIALLVKNSVVKNILIHQRPQGYFISHVCQYAFDAKKEFDVSVSASLFSCTIGKEKTDICRYYDFYTGAFQKSYGWKNDRFVSDIEEYDKAAMIDGVSELVWRSGVKHDCSKVMELIVRSGRYENGFRETVDVEPVCIYPLIKSSDIGNGFSGEVRKYIVLPHRSLAEPNSAMKQRTPLTYAYFEKYGQLLDGRKSSIYKGKPRFCVFGLGDYSFKPYKVVVSSFYKNIIFSLVSPINGQSVMLDDTCYMLGFDNWAFAKITHHLLNSPVVMQFISALCFTDAKRVINCELLMRIDLSKVLEIIGDVTIEGVTASEIDAYRVFINGKELPGQNDLFEGQRLNAKDMPFQGQPSKEPAISTFPRAKALKKHLCDVQLSFDY</sequence>
<dbReference type="SUPFAM" id="SSF53335">
    <property type="entry name" value="S-adenosyl-L-methionine-dependent methyltransferases"/>
    <property type="match status" value="1"/>
</dbReference>
<dbReference type="Proteomes" id="UP000284514">
    <property type="component" value="Unassembled WGS sequence"/>
</dbReference>
<evidence type="ECO:0000313" key="4">
    <source>
        <dbReference type="EMBL" id="RHC71535.1"/>
    </source>
</evidence>
<proteinExistence type="predicted"/>